<dbReference type="Proteomes" id="UP000554482">
    <property type="component" value="Unassembled WGS sequence"/>
</dbReference>
<protein>
    <submittedName>
        <fullName evidence="1">Uncharacterized protein</fullName>
    </submittedName>
</protein>
<proteinExistence type="predicted"/>
<evidence type="ECO:0000313" key="2">
    <source>
        <dbReference type="Proteomes" id="UP000554482"/>
    </source>
</evidence>
<reference evidence="1 2" key="1">
    <citation type="submission" date="2020-06" db="EMBL/GenBank/DDBJ databases">
        <title>Transcriptomic and genomic resources for Thalictrum thalictroides and T. hernandezii: Facilitating candidate gene discovery in an emerging model plant lineage.</title>
        <authorList>
            <person name="Arias T."/>
            <person name="Riano-Pachon D.M."/>
            <person name="Di Stilio V.S."/>
        </authorList>
    </citation>
    <scope>NUCLEOTIDE SEQUENCE [LARGE SCALE GENOMIC DNA]</scope>
    <source>
        <strain evidence="2">cv. WT478/WT964</strain>
        <tissue evidence="1">Leaves</tissue>
    </source>
</reference>
<keyword evidence="2" id="KW-1185">Reference proteome</keyword>
<sequence length="136" mass="15581">MRGDLHVQFGGRGYPDVNSNGTNLFIYYGIDSNGRGFSHQLCCSHEPLRLLERTQVPASRKKHSLSKVTFIPTAHLNVVGKEFIESFATNSFIFELQPETAITASYRLNERKLNETKRRKTGIIEKGEVYRYEQAR</sequence>
<dbReference type="EMBL" id="JABWDY010004962">
    <property type="protein sequence ID" value="KAF5204795.1"/>
    <property type="molecule type" value="Genomic_DNA"/>
</dbReference>
<organism evidence="1 2">
    <name type="scientific">Thalictrum thalictroides</name>
    <name type="common">Rue-anemone</name>
    <name type="synonym">Anemone thalictroides</name>
    <dbReference type="NCBI Taxonomy" id="46969"/>
    <lineage>
        <taxon>Eukaryota</taxon>
        <taxon>Viridiplantae</taxon>
        <taxon>Streptophyta</taxon>
        <taxon>Embryophyta</taxon>
        <taxon>Tracheophyta</taxon>
        <taxon>Spermatophyta</taxon>
        <taxon>Magnoliopsida</taxon>
        <taxon>Ranunculales</taxon>
        <taxon>Ranunculaceae</taxon>
        <taxon>Thalictroideae</taxon>
        <taxon>Thalictrum</taxon>
    </lineage>
</organism>
<accession>A0A7J6X7G1</accession>
<name>A0A7J6X7G1_THATH</name>
<dbReference type="AlphaFoldDB" id="A0A7J6X7G1"/>
<evidence type="ECO:0000313" key="1">
    <source>
        <dbReference type="EMBL" id="KAF5204795.1"/>
    </source>
</evidence>
<comment type="caution">
    <text evidence="1">The sequence shown here is derived from an EMBL/GenBank/DDBJ whole genome shotgun (WGS) entry which is preliminary data.</text>
</comment>
<gene>
    <name evidence="1" type="ORF">FRX31_005616</name>
</gene>